<name>A0A2M7RF89_9BACT</name>
<dbReference type="SUPFAM" id="SSF53623">
    <property type="entry name" value="MurD-like peptide ligases, catalytic domain"/>
    <property type="match status" value="1"/>
</dbReference>
<dbReference type="Gene3D" id="3.40.1190.10">
    <property type="entry name" value="Mur-like, catalytic domain"/>
    <property type="match status" value="1"/>
</dbReference>
<organism evidence="13 14">
    <name type="scientific">Candidatus Komeilibacteria bacterium CG_4_10_14_0_8_um_filter_37_78</name>
    <dbReference type="NCBI Taxonomy" id="1974471"/>
    <lineage>
        <taxon>Bacteria</taxon>
        <taxon>Candidatus Komeiliibacteriota</taxon>
    </lineage>
</organism>
<evidence type="ECO:0000313" key="14">
    <source>
        <dbReference type="Proteomes" id="UP000228689"/>
    </source>
</evidence>
<feature type="domain" description="Mur ligase C-terminal" evidence="11">
    <location>
        <begin position="273"/>
        <end position="393"/>
    </location>
</feature>
<evidence type="ECO:0000256" key="6">
    <source>
        <dbReference type="ARBA" id="ARBA00022840"/>
    </source>
</evidence>
<accession>A0A2M7RF89</accession>
<dbReference type="InterPro" id="IPR036565">
    <property type="entry name" value="Mur-like_cat_sf"/>
</dbReference>
<dbReference type="SUPFAM" id="SSF53244">
    <property type="entry name" value="MurD-like peptide ligases, peptide-binding domain"/>
    <property type="match status" value="1"/>
</dbReference>
<dbReference type="NCBIfam" id="TIGR01499">
    <property type="entry name" value="folC"/>
    <property type="match status" value="1"/>
</dbReference>
<evidence type="ECO:0000256" key="2">
    <source>
        <dbReference type="ARBA" id="ARBA00013025"/>
    </source>
</evidence>
<comment type="caution">
    <text evidence="13">The sequence shown here is derived from an EMBL/GenBank/DDBJ whole genome shotgun (WGS) entry which is preliminary data.</text>
</comment>
<dbReference type="Pfam" id="PF02875">
    <property type="entry name" value="Mur_ligase_C"/>
    <property type="match status" value="1"/>
</dbReference>
<gene>
    <name evidence="13" type="ORF">COY67_00150</name>
</gene>
<protein>
    <recommendedName>
        <fullName evidence="2">tetrahydrofolate synthase</fullName>
        <ecNumber evidence="2">6.3.2.17</ecNumber>
    </recommendedName>
    <alternativeName>
        <fullName evidence="8">Tetrahydrofolylpolyglutamate synthase</fullName>
    </alternativeName>
</protein>
<dbReference type="GO" id="GO:0005524">
    <property type="term" value="F:ATP binding"/>
    <property type="evidence" value="ECO:0007669"/>
    <property type="project" value="UniProtKB-KW"/>
</dbReference>
<keyword evidence="7" id="KW-0460">Magnesium</keyword>
<feature type="domain" description="Mur ligase central" evidence="12">
    <location>
        <begin position="57"/>
        <end position="253"/>
    </location>
</feature>
<evidence type="ECO:0000256" key="1">
    <source>
        <dbReference type="ARBA" id="ARBA00008276"/>
    </source>
</evidence>
<dbReference type="GO" id="GO:0008841">
    <property type="term" value="F:dihydrofolate synthase activity"/>
    <property type="evidence" value="ECO:0007669"/>
    <property type="project" value="TreeGrafter"/>
</dbReference>
<reference evidence="14" key="1">
    <citation type="submission" date="2017-09" db="EMBL/GenBank/DDBJ databases">
        <title>Depth-based differentiation of microbial function through sediment-hosted aquifers and enrichment of novel symbionts in the deep terrestrial subsurface.</title>
        <authorList>
            <person name="Probst A.J."/>
            <person name="Ladd B."/>
            <person name="Jarett J.K."/>
            <person name="Geller-Mcgrath D.E."/>
            <person name="Sieber C.M.K."/>
            <person name="Emerson J.B."/>
            <person name="Anantharaman K."/>
            <person name="Thomas B.C."/>
            <person name="Malmstrom R."/>
            <person name="Stieglmeier M."/>
            <person name="Klingl A."/>
            <person name="Woyke T."/>
            <person name="Ryan C.M."/>
            <person name="Banfield J.F."/>
        </authorList>
    </citation>
    <scope>NUCLEOTIDE SEQUENCE [LARGE SCALE GENOMIC DNA]</scope>
</reference>
<dbReference type="Pfam" id="PF08245">
    <property type="entry name" value="Mur_ligase_M"/>
    <property type="match status" value="1"/>
</dbReference>
<evidence type="ECO:0000256" key="9">
    <source>
        <dbReference type="ARBA" id="ARBA00047493"/>
    </source>
</evidence>
<comment type="similarity">
    <text evidence="1 10">Belongs to the folylpolyglutamate synthase family.</text>
</comment>
<keyword evidence="3 10" id="KW-0436">Ligase</keyword>
<dbReference type="PANTHER" id="PTHR11136:SF0">
    <property type="entry name" value="DIHYDROFOLATE SYNTHETASE-RELATED"/>
    <property type="match status" value="1"/>
</dbReference>
<keyword evidence="5 10" id="KW-0547">Nucleotide-binding</keyword>
<sequence>MGKNYSIKKYHRAVDFIEGMAGLYTQHGVRKERKNKIYKEFLQKLGKPQNDYKIIHVTGTAGKGSVCSQIHAALVKAGYNAGLYLSPHTTSAVERIKLNDRYIPAEAFYNILDKIKPTFNKVAIPPDFFGIIVAIAFQYFSEEKCDYVVLEVGAGGQYDHTNVIPSPVIAIATNVGHDHTEYLGKTLVEIARHKAGIIKKHCTFITSDNNPKVLKIFKDRCKKVNAKYIHVNPNGAHYTDINTKVAQKAIDVLGVDVKINKSLVEKSSRLPCRQEIIQKKPTIMLDGAHNPSKMNALISTIKKVARPDYLIIGISANKDWRRILKTIVPHAKKIILTKYVASRRTTVSPIKMKKYINKHFPSRKPIIYWDPLDALRDVIKKSKKDDFILITGSMYLTGELRTYWIPEENILQYRSSFKNGNSNGHQ</sequence>
<evidence type="ECO:0000256" key="4">
    <source>
        <dbReference type="ARBA" id="ARBA00022723"/>
    </source>
</evidence>
<proteinExistence type="inferred from homology"/>
<dbReference type="GO" id="GO:0005737">
    <property type="term" value="C:cytoplasm"/>
    <property type="evidence" value="ECO:0007669"/>
    <property type="project" value="TreeGrafter"/>
</dbReference>
<dbReference type="AlphaFoldDB" id="A0A2M7RF89"/>
<evidence type="ECO:0000313" key="13">
    <source>
        <dbReference type="EMBL" id="PIY95408.1"/>
    </source>
</evidence>
<dbReference type="GO" id="GO:0004326">
    <property type="term" value="F:tetrahydrofolylpolyglutamate synthase activity"/>
    <property type="evidence" value="ECO:0007669"/>
    <property type="project" value="UniProtKB-EC"/>
</dbReference>
<dbReference type="PANTHER" id="PTHR11136">
    <property type="entry name" value="FOLYLPOLYGLUTAMATE SYNTHASE-RELATED"/>
    <property type="match status" value="1"/>
</dbReference>
<keyword evidence="6 10" id="KW-0067">ATP-binding</keyword>
<evidence type="ECO:0000256" key="3">
    <source>
        <dbReference type="ARBA" id="ARBA00022598"/>
    </source>
</evidence>
<evidence type="ECO:0000259" key="12">
    <source>
        <dbReference type="Pfam" id="PF08245"/>
    </source>
</evidence>
<dbReference type="EC" id="6.3.2.17" evidence="2"/>
<dbReference type="Gene3D" id="3.90.190.20">
    <property type="entry name" value="Mur ligase, C-terminal domain"/>
    <property type="match status" value="1"/>
</dbReference>
<dbReference type="InterPro" id="IPR013221">
    <property type="entry name" value="Mur_ligase_cen"/>
</dbReference>
<evidence type="ECO:0000256" key="5">
    <source>
        <dbReference type="ARBA" id="ARBA00022741"/>
    </source>
</evidence>
<dbReference type="EMBL" id="PFMC01000005">
    <property type="protein sequence ID" value="PIY95408.1"/>
    <property type="molecule type" value="Genomic_DNA"/>
</dbReference>
<keyword evidence="4" id="KW-0479">Metal-binding</keyword>
<evidence type="ECO:0000256" key="8">
    <source>
        <dbReference type="ARBA" id="ARBA00030592"/>
    </source>
</evidence>
<dbReference type="GO" id="GO:0046872">
    <property type="term" value="F:metal ion binding"/>
    <property type="evidence" value="ECO:0007669"/>
    <property type="project" value="UniProtKB-KW"/>
</dbReference>
<comment type="catalytic activity">
    <reaction evidence="9">
        <text>(6S)-5,6,7,8-tetrahydrofolyl-(gamma-L-Glu)(n) + L-glutamate + ATP = (6S)-5,6,7,8-tetrahydrofolyl-(gamma-L-Glu)(n+1) + ADP + phosphate + H(+)</text>
        <dbReference type="Rhea" id="RHEA:10580"/>
        <dbReference type="Rhea" id="RHEA-COMP:14738"/>
        <dbReference type="Rhea" id="RHEA-COMP:14740"/>
        <dbReference type="ChEBI" id="CHEBI:15378"/>
        <dbReference type="ChEBI" id="CHEBI:29985"/>
        <dbReference type="ChEBI" id="CHEBI:30616"/>
        <dbReference type="ChEBI" id="CHEBI:43474"/>
        <dbReference type="ChEBI" id="CHEBI:141005"/>
        <dbReference type="ChEBI" id="CHEBI:456216"/>
        <dbReference type="EC" id="6.3.2.17"/>
    </reaction>
</comment>
<dbReference type="InterPro" id="IPR036615">
    <property type="entry name" value="Mur_ligase_C_dom_sf"/>
</dbReference>
<dbReference type="InterPro" id="IPR001645">
    <property type="entry name" value="Folylpolyglutamate_synth"/>
</dbReference>
<evidence type="ECO:0000256" key="7">
    <source>
        <dbReference type="ARBA" id="ARBA00022842"/>
    </source>
</evidence>
<evidence type="ECO:0000259" key="11">
    <source>
        <dbReference type="Pfam" id="PF02875"/>
    </source>
</evidence>
<dbReference type="PIRSF" id="PIRSF001563">
    <property type="entry name" value="Folylpolyglu_synth"/>
    <property type="match status" value="1"/>
</dbReference>
<dbReference type="InterPro" id="IPR004101">
    <property type="entry name" value="Mur_ligase_C"/>
</dbReference>
<dbReference type="Proteomes" id="UP000228689">
    <property type="component" value="Unassembled WGS sequence"/>
</dbReference>
<evidence type="ECO:0000256" key="10">
    <source>
        <dbReference type="PIRNR" id="PIRNR001563"/>
    </source>
</evidence>